<proteinExistence type="predicted"/>
<dbReference type="PROSITE" id="PS50088">
    <property type="entry name" value="ANK_REPEAT"/>
    <property type="match status" value="1"/>
</dbReference>
<evidence type="ECO:0000313" key="4">
    <source>
        <dbReference type="EMBL" id="CAH3025509.1"/>
    </source>
</evidence>
<dbReference type="Proteomes" id="UP001159427">
    <property type="component" value="Unassembled WGS sequence"/>
</dbReference>
<dbReference type="InterPro" id="IPR002110">
    <property type="entry name" value="Ankyrin_rpt"/>
</dbReference>
<evidence type="ECO:0000256" key="3">
    <source>
        <dbReference type="PROSITE-ProRule" id="PRU00023"/>
    </source>
</evidence>
<protein>
    <recommendedName>
        <fullName evidence="6">Ankyrin repeat protein</fullName>
    </recommendedName>
</protein>
<keyword evidence="5" id="KW-1185">Reference proteome</keyword>
<name>A0ABN8MCE9_9CNID</name>
<feature type="repeat" description="ANK" evidence="3">
    <location>
        <begin position="107"/>
        <end position="139"/>
    </location>
</feature>
<evidence type="ECO:0000256" key="2">
    <source>
        <dbReference type="ARBA" id="ARBA00023043"/>
    </source>
</evidence>
<sequence>MNCTNSAGRLPQHEAVHLSKYNALEALLNLGQLLMFGVVKLCPTEISHSQLWRPLLDYRWKTEGNNAPLEVFSSAKIVLLTTVLETSSIAEVISSRANLLQTLQTSIGSTPLHVASCQDMSALVVLLVKNGADINSRSLNGSTPLHSAAACFGKSVFYPLFDMGCDHLTVDNEGMTALHYIVKDVNITITDYLTDLYVRNPNDWIENPRRNSHHETMDKLDRIYPWLNTLVEVIRSFTAAEREGLSPFLEMEDKKNQTVFSILEEKTNASSLLIGSSRIRGLPLVLSLTPFLFAYDAACYQTPITRDLSLKNQYSSLIPISFKSVISKTLTSLLTTINCSTLTKFVKLRLVHTVNTVLQGSAVDVNCRDDLGITPLLMYLRTGGRHMAKVLVKHDVEVKIICF</sequence>
<dbReference type="PANTHER" id="PTHR24198">
    <property type="entry name" value="ANKYRIN REPEAT AND PROTEIN KINASE DOMAIN-CONTAINING PROTEIN"/>
    <property type="match status" value="1"/>
</dbReference>
<comment type="caution">
    <text evidence="4">The sequence shown here is derived from an EMBL/GenBank/DDBJ whole genome shotgun (WGS) entry which is preliminary data.</text>
</comment>
<organism evidence="4 5">
    <name type="scientific">Porites evermanni</name>
    <dbReference type="NCBI Taxonomy" id="104178"/>
    <lineage>
        <taxon>Eukaryota</taxon>
        <taxon>Metazoa</taxon>
        <taxon>Cnidaria</taxon>
        <taxon>Anthozoa</taxon>
        <taxon>Hexacorallia</taxon>
        <taxon>Scleractinia</taxon>
        <taxon>Fungiina</taxon>
        <taxon>Poritidae</taxon>
        <taxon>Porites</taxon>
    </lineage>
</organism>
<dbReference type="PANTHER" id="PTHR24198:SF165">
    <property type="entry name" value="ANKYRIN REPEAT-CONTAINING PROTEIN-RELATED"/>
    <property type="match status" value="1"/>
</dbReference>
<keyword evidence="2 3" id="KW-0040">ANK repeat</keyword>
<dbReference type="Gene3D" id="1.25.40.20">
    <property type="entry name" value="Ankyrin repeat-containing domain"/>
    <property type="match status" value="1"/>
</dbReference>
<reference evidence="4 5" key="1">
    <citation type="submission" date="2022-05" db="EMBL/GenBank/DDBJ databases">
        <authorList>
            <consortium name="Genoscope - CEA"/>
            <person name="William W."/>
        </authorList>
    </citation>
    <scope>NUCLEOTIDE SEQUENCE [LARGE SCALE GENOMIC DNA]</scope>
</reference>
<evidence type="ECO:0000256" key="1">
    <source>
        <dbReference type="ARBA" id="ARBA00022737"/>
    </source>
</evidence>
<gene>
    <name evidence="4" type="ORF">PEVE_00026290</name>
</gene>
<dbReference type="EMBL" id="CALNXI010000356">
    <property type="protein sequence ID" value="CAH3025509.1"/>
    <property type="molecule type" value="Genomic_DNA"/>
</dbReference>
<evidence type="ECO:0008006" key="6">
    <source>
        <dbReference type="Google" id="ProtNLM"/>
    </source>
</evidence>
<dbReference type="SMART" id="SM00248">
    <property type="entry name" value="ANK"/>
    <property type="match status" value="5"/>
</dbReference>
<accession>A0ABN8MCE9</accession>
<dbReference type="PROSITE" id="PS50297">
    <property type="entry name" value="ANK_REP_REGION"/>
    <property type="match status" value="1"/>
</dbReference>
<dbReference type="InterPro" id="IPR036770">
    <property type="entry name" value="Ankyrin_rpt-contain_sf"/>
</dbReference>
<keyword evidence="1" id="KW-0677">Repeat</keyword>
<dbReference type="Pfam" id="PF12796">
    <property type="entry name" value="Ank_2"/>
    <property type="match status" value="1"/>
</dbReference>
<dbReference type="SUPFAM" id="SSF48403">
    <property type="entry name" value="Ankyrin repeat"/>
    <property type="match status" value="1"/>
</dbReference>
<evidence type="ECO:0000313" key="5">
    <source>
        <dbReference type="Proteomes" id="UP001159427"/>
    </source>
</evidence>